<name>A0ABX1WR09_9BACT</name>
<proteinExistence type="predicted"/>
<gene>
    <name evidence="3" type="ORF">ELS83_01775</name>
</gene>
<reference evidence="3 4" key="1">
    <citation type="submission" date="2018-12" db="EMBL/GenBank/DDBJ databases">
        <title>Marinifilum JC070 sp. nov., a marine bacterium isolated from Yongle Blue Hole in the South China Sea.</title>
        <authorList>
            <person name="Fu T."/>
        </authorList>
    </citation>
    <scope>NUCLEOTIDE SEQUENCE [LARGE SCALE GENOMIC DNA]</scope>
    <source>
        <strain evidence="3 4">JC070</strain>
    </source>
</reference>
<feature type="chain" id="PRO_5047033203" evidence="1">
    <location>
        <begin position="29"/>
        <end position="677"/>
    </location>
</feature>
<evidence type="ECO:0000256" key="1">
    <source>
        <dbReference type="SAM" id="SignalP"/>
    </source>
</evidence>
<dbReference type="Gene3D" id="2.60.40.3140">
    <property type="match status" value="1"/>
</dbReference>
<protein>
    <submittedName>
        <fullName evidence="3">DUF3857 domain-containing protein</fullName>
    </submittedName>
</protein>
<evidence type="ECO:0000259" key="2">
    <source>
        <dbReference type="Pfam" id="PF12969"/>
    </source>
</evidence>
<organism evidence="3 4">
    <name type="scientific">Marinifilum caeruleilacunae</name>
    <dbReference type="NCBI Taxonomy" id="2499076"/>
    <lineage>
        <taxon>Bacteria</taxon>
        <taxon>Pseudomonadati</taxon>
        <taxon>Bacteroidota</taxon>
        <taxon>Bacteroidia</taxon>
        <taxon>Marinilabiliales</taxon>
        <taxon>Marinifilaceae</taxon>
    </lineage>
</organism>
<accession>A0ABX1WR09</accession>
<dbReference type="Pfam" id="PF12969">
    <property type="entry name" value="DUF3857"/>
    <property type="match status" value="1"/>
</dbReference>
<keyword evidence="4" id="KW-1185">Reference proteome</keyword>
<evidence type="ECO:0000313" key="4">
    <source>
        <dbReference type="Proteomes" id="UP000732105"/>
    </source>
</evidence>
<dbReference type="Gene3D" id="2.60.120.1130">
    <property type="match status" value="1"/>
</dbReference>
<keyword evidence="1" id="KW-0732">Signal</keyword>
<dbReference type="InterPro" id="IPR024618">
    <property type="entry name" value="DUF3857"/>
</dbReference>
<sequence>MNQLYFKRKAKFYFFASLFSLCSLSTFATDTISNQNKSNKITDADAYMLFSSTDVTYNRTWLEFSRTIKYKCKMVVNTRTGVDKYAFFNLMPSVRNKFDQLQINTLKADGSTVQLDTSLLFKNKTDEKSLEMIHYPIPGVEPGDTIHTTYSYTDILEKNEMIDFVDLFHEVPSLYTQFRVNTAPGLWLRYKSYNGFPDPVTTVSDTVASCTFRQKKVRAINTNQYTCAPCELPYLYYSIEKEKNHLRTWKEVYNQEFNIITQPIRIDLEKSSYYKKWKKKVLGKAVDSSKYHQFNLLHQEIINQMGMQAPTREEFLKTNGYFLKKKHFDPISIRRMYRQLLEDLEIKYWAVFARSKRSGKIDPYYIRRGEYDHVFFAYENPNNGLTLLYPHTEDHYYQINEIPTALYNTDAIIARPAIDEKLRRTDKFISYDLKMAQVDSVAVNVIKLPCMTSNRNFIKQIYYCNVNLEKKETTFKSRLSVSGGMSTDIRSFYGMLGKNKEMSDYYEALSEFEGDKTDVEIDSITSFHFKNEKPFLFSVNAEGHIKESVHFLNDSIVSISLENLLLHNEINSELDSLDLNYYLDFAFTDFCMYSFKFPCNVELISQAEVNKNFANKFGEYLFIMNVLHENEIILRSNYKIKSDIIEKNEYEELKALNELVKDIKNVRILVKLKSVKS</sequence>
<dbReference type="EMBL" id="RZNH01000002">
    <property type="protein sequence ID" value="NOU58529.1"/>
    <property type="molecule type" value="Genomic_DNA"/>
</dbReference>
<dbReference type="Proteomes" id="UP000732105">
    <property type="component" value="Unassembled WGS sequence"/>
</dbReference>
<dbReference type="RefSeq" id="WP_171593798.1">
    <property type="nucleotide sequence ID" value="NZ_RZNH01000002.1"/>
</dbReference>
<feature type="domain" description="DUF3857" evidence="2">
    <location>
        <begin position="94"/>
        <end position="218"/>
    </location>
</feature>
<feature type="signal peptide" evidence="1">
    <location>
        <begin position="1"/>
        <end position="28"/>
    </location>
</feature>
<comment type="caution">
    <text evidence="3">The sequence shown here is derived from an EMBL/GenBank/DDBJ whole genome shotgun (WGS) entry which is preliminary data.</text>
</comment>
<evidence type="ECO:0000313" key="3">
    <source>
        <dbReference type="EMBL" id="NOU58529.1"/>
    </source>
</evidence>